<name>A0A0A8YM69_ARUDO</name>
<evidence type="ECO:0008006" key="2">
    <source>
        <dbReference type="Google" id="ProtNLM"/>
    </source>
</evidence>
<reference evidence="1" key="2">
    <citation type="journal article" date="2015" name="Data Brief">
        <title>Shoot transcriptome of the giant reed, Arundo donax.</title>
        <authorList>
            <person name="Barrero R.A."/>
            <person name="Guerrero F.D."/>
            <person name="Moolhuijzen P."/>
            <person name="Goolsby J.A."/>
            <person name="Tidwell J."/>
            <person name="Bellgard S.E."/>
            <person name="Bellgard M.I."/>
        </authorList>
    </citation>
    <scope>NUCLEOTIDE SEQUENCE</scope>
    <source>
        <tissue evidence="1">Shoot tissue taken approximately 20 cm above the soil surface</tissue>
    </source>
</reference>
<dbReference type="AlphaFoldDB" id="A0A0A8YM69"/>
<organism evidence="1">
    <name type="scientific">Arundo donax</name>
    <name type="common">Giant reed</name>
    <name type="synonym">Donax arundinaceus</name>
    <dbReference type="NCBI Taxonomy" id="35708"/>
    <lineage>
        <taxon>Eukaryota</taxon>
        <taxon>Viridiplantae</taxon>
        <taxon>Streptophyta</taxon>
        <taxon>Embryophyta</taxon>
        <taxon>Tracheophyta</taxon>
        <taxon>Spermatophyta</taxon>
        <taxon>Magnoliopsida</taxon>
        <taxon>Liliopsida</taxon>
        <taxon>Poales</taxon>
        <taxon>Poaceae</taxon>
        <taxon>PACMAD clade</taxon>
        <taxon>Arundinoideae</taxon>
        <taxon>Arundineae</taxon>
        <taxon>Arundo</taxon>
    </lineage>
</organism>
<protein>
    <recommendedName>
        <fullName evidence="2">DUF4283 domain-containing protein</fullName>
    </recommendedName>
</protein>
<sequence>MGRVKGGHISVEQVISELKRLIPVQWSWEVKEHAEDAFLVTFPNIMERNRLVGFGEVNVKHHPGIKLEFEVWGPEDEVMI</sequence>
<dbReference type="PANTHER" id="PTHR33170:SF40">
    <property type="entry name" value="OS04G0557100 PROTEIN"/>
    <property type="match status" value="1"/>
</dbReference>
<dbReference type="EMBL" id="GBRH01270236">
    <property type="protein sequence ID" value="JAD27659.1"/>
    <property type="molecule type" value="Transcribed_RNA"/>
</dbReference>
<dbReference type="PANTHER" id="PTHR33170">
    <property type="entry name" value="DUF4283 DOMAIN-CONTAINING PROTEIN-RELATED"/>
    <property type="match status" value="1"/>
</dbReference>
<accession>A0A0A8YM69</accession>
<evidence type="ECO:0000313" key="1">
    <source>
        <dbReference type="EMBL" id="JAD27659.1"/>
    </source>
</evidence>
<reference evidence="1" key="1">
    <citation type="submission" date="2014-09" db="EMBL/GenBank/DDBJ databases">
        <authorList>
            <person name="Magalhaes I.L.F."/>
            <person name="Oliveira U."/>
            <person name="Santos F.R."/>
            <person name="Vidigal T.H.D.A."/>
            <person name="Brescovit A.D."/>
            <person name="Santos A.J."/>
        </authorList>
    </citation>
    <scope>NUCLEOTIDE SEQUENCE</scope>
    <source>
        <tissue evidence="1">Shoot tissue taken approximately 20 cm above the soil surface</tissue>
    </source>
</reference>
<proteinExistence type="predicted"/>